<evidence type="ECO:0000313" key="2">
    <source>
        <dbReference type="EMBL" id="HHQ50286.1"/>
    </source>
</evidence>
<organism evidence="1">
    <name type="scientific">Ignisphaera aggregans</name>
    <dbReference type="NCBI Taxonomy" id="334771"/>
    <lineage>
        <taxon>Archaea</taxon>
        <taxon>Thermoproteota</taxon>
        <taxon>Thermoprotei</taxon>
        <taxon>Desulfurococcales</taxon>
        <taxon>Desulfurococcaceae</taxon>
        <taxon>Ignisphaera</taxon>
    </lineage>
</organism>
<comment type="caution">
    <text evidence="1">The sequence shown here is derived from an EMBL/GenBank/DDBJ whole genome shotgun (WGS) entry which is preliminary data.</text>
</comment>
<dbReference type="Gene3D" id="2.60.120.460">
    <property type="entry name" value="YjbQ-like"/>
    <property type="match status" value="1"/>
</dbReference>
<gene>
    <name evidence="2" type="ORF">ENM66_02925</name>
    <name evidence="1" type="ORF">ENP99_02990</name>
</gene>
<name>A0A7J2T997_9CREN</name>
<sequence>MTALNIKTARIWIKSPGYTAEDITNYVASVLKEMRFRRGIAVVYTPERDCNIIEIEYEPNLLKDLESLLKNSGCMDSSICSALLSKSIIIPVHNGSMLLGQFKKVVFVDLSRDEGLKEVIVVGEGVFEVS</sequence>
<evidence type="ECO:0000313" key="1">
    <source>
        <dbReference type="EMBL" id="HEH31066.1"/>
    </source>
</evidence>
<dbReference type="EMBL" id="DRYQ01000039">
    <property type="protein sequence ID" value="HHQ50286.1"/>
    <property type="molecule type" value="Genomic_DNA"/>
</dbReference>
<reference evidence="1" key="1">
    <citation type="journal article" date="2020" name="mSystems">
        <title>Genome- and Community-Level Interaction Insights into Carbon Utilization and Element Cycling Functions of Hydrothermarchaeota in Hydrothermal Sediment.</title>
        <authorList>
            <person name="Zhou Z."/>
            <person name="Liu Y."/>
            <person name="Xu W."/>
            <person name="Pan J."/>
            <person name="Luo Z.H."/>
            <person name="Li M."/>
        </authorList>
    </citation>
    <scope>NUCLEOTIDE SEQUENCE [LARGE SCALE GENOMIC DNA]</scope>
    <source>
        <strain evidence="2">SpSt-1105</strain>
        <strain evidence="1">SpSt-27</strain>
    </source>
</reference>
<accession>A0A7J2T997</accession>
<evidence type="ECO:0008006" key="3">
    <source>
        <dbReference type="Google" id="ProtNLM"/>
    </source>
</evidence>
<dbReference type="InterPro" id="IPR001602">
    <property type="entry name" value="UPF0047_YjbQ-like"/>
</dbReference>
<dbReference type="AlphaFoldDB" id="A0A7J2T997"/>
<protein>
    <recommendedName>
        <fullName evidence="3">YjbQ family protein</fullName>
    </recommendedName>
</protein>
<dbReference type="EMBL" id="DSLL01000030">
    <property type="protein sequence ID" value="HEH31066.1"/>
    <property type="molecule type" value="Genomic_DNA"/>
</dbReference>
<dbReference type="InterPro" id="IPR035917">
    <property type="entry name" value="YjbQ-like_sf"/>
</dbReference>
<proteinExistence type="predicted"/>
<dbReference type="Pfam" id="PF01894">
    <property type="entry name" value="YjbQ"/>
    <property type="match status" value="1"/>
</dbReference>
<dbReference type="SUPFAM" id="SSF111038">
    <property type="entry name" value="YjbQ-like"/>
    <property type="match status" value="1"/>
</dbReference>